<organism evidence="2 3">
    <name type="scientific">Coffea arabica</name>
    <name type="common">Arabian coffee</name>
    <dbReference type="NCBI Taxonomy" id="13443"/>
    <lineage>
        <taxon>Eukaryota</taxon>
        <taxon>Viridiplantae</taxon>
        <taxon>Streptophyta</taxon>
        <taxon>Embryophyta</taxon>
        <taxon>Tracheophyta</taxon>
        <taxon>Spermatophyta</taxon>
        <taxon>Magnoliopsida</taxon>
        <taxon>eudicotyledons</taxon>
        <taxon>Gunneridae</taxon>
        <taxon>Pentapetalae</taxon>
        <taxon>asterids</taxon>
        <taxon>lamiids</taxon>
        <taxon>Gentianales</taxon>
        <taxon>Rubiaceae</taxon>
        <taxon>Ixoroideae</taxon>
        <taxon>Gardenieae complex</taxon>
        <taxon>Bertiereae - Coffeeae clade</taxon>
        <taxon>Coffeeae</taxon>
        <taxon>Coffea</taxon>
    </lineage>
</organism>
<dbReference type="Pfam" id="PF00201">
    <property type="entry name" value="UDPGT"/>
    <property type="match status" value="1"/>
</dbReference>
<sequence>MPFASNSTVIEHAVVGAFVTHCGWNSTLEGVRCSVPMVAWPLFAEQFFNEKLLTDVLKIGVSVGAQEWSRITTEIIKAEALTKAVDRIMDGEKALNIRGRAKAVKETARKAVQEGGSSYS</sequence>
<dbReference type="SUPFAM" id="SSF53756">
    <property type="entry name" value="UDP-Glycosyltransferase/glycogen phosphorylase"/>
    <property type="match status" value="1"/>
</dbReference>
<dbReference type="PANTHER" id="PTHR48045:SF34">
    <property type="entry name" value="ISOFLAVONE 7-O-GLUCOSYLTRANSFERASE 1-LIKE"/>
    <property type="match status" value="1"/>
</dbReference>
<accession>A0ABM4U7Y1</accession>
<gene>
    <name evidence="3" type="primary">LOC140005936</name>
</gene>
<dbReference type="RefSeq" id="XP_071903391.1">
    <property type="nucleotide sequence ID" value="XM_072047290.1"/>
</dbReference>
<dbReference type="Proteomes" id="UP001652660">
    <property type="component" value="Chromosome 1c"/>
</dbReference>
<keyword evidence="2" id="KW-1185">Reference proteome</keyword>
<dbReference type="Gene3D" id="3.40.50.2000">
    <property type="entry name" value="Glycogen Phosphorylase B"/>
    <property type="match status" value="1"/>
</dbReference>
<reference evidence="2" key="1">
    <citation type="journal article" date="2025" name="Foods">
        <title>Unveiling the Microbial Signatures of Arabica Coffee Cherries: Insights into Ripeness Specific Diversity, Functional Traits, and Implications for Quality and Safety.</title>
        <authorList>
            <consortium name="RefSeq"/>
            <person name="Tenea G.N."/>
            <person name="Cifuentes V."/>
            <person name="Reyes P."/>
            <person name="Cevallos-Vallejos M."/>
        </authorList>
    </citation>
    <scope>NUCLEOTIDE SEQUENCE [LARGE SCALE GENOMIC DNA]</scope>
</reference>
<dbReference type="InterPro" id="IPR002213">
    <property type="entry name" value="UDP_glucos_trans"/>
</dbReference>
<dbReference type="PANTHER" id="PTHR48045">
    <property type="entry name" value="UDP-GLYCOSYLTRANSFERASE 72B1"/>
    <property type="match status" value="1"/>
</dbReference>
<evidence type="ECO:0000313" key="3">
    <source>
        <dbReference type="RefSeq" id="XP_071903391.1"/>
    </source>
</evidence>
<proteinExistence type="predicted"/>
<dbReference type="GeneID" id="140005936"/>
<keyword evidence="1" id="KW-0808">Transferase</keyword>
<evidence type="ECO:0000313" key="2">
    <source>
        <dbReference type="Proteomes" id="UP001652660"/>
    </source>
</evidence>
<protein>
    <submittedName>
        <fullName evidence="3">Anthocyanin 3'-O-beta-glucosyltransferase-like</fullName>
    </submittedName>
</protein>
<reference evidence="3" key="2">
    <citation type="submission" date="2025-08" db="UniProtKB">
        <authorList>
            <consortium name="RefSeq"/>
        </authorList>
    </citation>
    <scope>IDENTIFICATION</scope>
    <source>
        <tissue evidence="3">Leaves</tissue>
    </source>
</reference>
<name>A0ABM4U7Y1_COFAR</name>
<evidence type="ECO:0000256" key="1">
    <source>
        <dbReference type="ARBA" id="ARBA00022679"/>
    </source>
</evidence>